<comment type="caution">
    <text evidence="2">The sequence shown here is derived from an EMBL/GenBank/DDBJ whole genome shotgun (WGS) entry which is preliminary data.</text>
</comment>
<dbReference type="AlphaFoldDB" id="A0A2G1VXT9"/>
<feature type="transmembrane region" description="Helical" evidence="1">
    <location>
        <begin position="21"/>
        <end position="42"/>
    </location>
</feature>
<protein>
    <submittedName>
        <fullName evidence="2">Uncharacterized protein</fullName>
    </submittedName>
</protein>
<proteinExistence type="predicted"/>
<feature type="transmembrane region" description="Helical" evidence="1">
    <location>
        <begin position="58"/>
        <end position="77"/>
    </location>
</feature>
<dbReference type="EMBL" id="NIZW01000051">
    <property type="protein sequence ID" value="PHQ31430.1"/>
    <property type="molecule type" value="Genomic_DNA"/>
</dbReference>
<dbReference type="Proteomes" id="UP000225740">
    <property type="component" value="Unassembled WGS sequence"/>
</dbReference>
<evidence type="ECO:0000256" key="1">
    <source>
        <dbReference type="SAM" id="Phobius"/>
    </source>
</evidence>
<keyword evidence="3" id="KW-1185">Reference proteome</keyword>
<reference evidence="2 3" key="1">
    <citation type="submission" date="2017-06" db="EMBL/GenBank/DDBJ databases">
        <title>Description of Rhodopirellula bahusiensis sp. nov.</title>
        <authorList>
            <person name="Kizina J."/>
            <person name="Harder J."/>
        </authorList>
    </citation>
    <scope>NUCLEOTIDE SEQUENCE [LARGE SCALE GENOMIC DNA]</scope>
    <source>
        <strain evidence="2 3">SWK21</strain>
    </source>
</reference>
<sequence length="112" mass="12297">MNPYQPASSPNSLRRSEDVNSLFAIVAAVQIGIAIAYCFYSVDSDVPPAEMIRRLNPAWHALAATCTFGTFMVLLAAIAKCKGKFTSRFIPFALDMLITAYVVYFSSVFGLF</sequence>
<evidence type="ECO:0000313" key="3">
    <source>
        <dbReference type="Proteomes" id="UP000225740"/>
    </source>
</evidence>
<name>A0A2G1VXT9_9BACT</name>
<organism evidence="2 3">
    <name type="scientific">Rhodopirellula bahusiensis</name>
    <dbReference type="NCBI Taxonomy" id="2014065"/>
    <lineage>
        <taxon>Bacteria</taxon>
        <taxon>Pseudomonadati</taxon>
        <taxon>Planctomycetota</taxon>
        <taxon>Planctomycetia</taxon>
        <taxon>Pirellulales</taxon>
        <taxon>Pirellulaceae</taxon>
        <taxon>Rhodopirellula</taxon>
    </lineage>
</organism>
<feature type="transmembrane region" description="Helical" evidence="1">
    <location>
        <begin position="89"/>
        <end position="111"/>
    </location>
</feature>
<keyword evidence="1" id="KW-0812">Transmembrane</keyword>
<accession>A0A2G1VXT9</accession>
<keyword evidence="1" id="KW-1133">Transmembrane helix</keyword>
<keyword evidence="1" id="KW-0472">Membrane</keyword>
<gene>
    <name evidence="2" type="ORF">CEE69_31210</name>
</gene>
<evidence type="ECO:0000313" key="2">
    <source>
        <dbReference type="EMBL" id="PHQ31430.1"/>
    </source>
</evidence>